<feature type="domain" description="LamG-like jellyroll fold" evidence="4">
    <location>
        <begin position="125"/>
        <end position="260"/>
    </location>
</feature>
<sequence length="536" mass="57000">MTNNSSIFNPAQGPARRAALRLAVALTAALLPLAAATTADAKPRVTTTLDRPSPATAKWFLEAYPGISQAQGLADQQPALGGDTPLTGANIAWQDDARFVGGQTVAFDGTSSYLSTSPSALNTAGTFSVAAWVRLTDTSVSRVFASKASAGQATLSLGYDKASNRWQVQMPSKTGKGAKFSIARSTSAPQVGLWTHLAVVHDATAQTLTLWVDGVAEATVSNVTAVNDPSGEVRLGRGDTAWWQGNLADVRVYDRVLVGQDFTGWFADDPASGGFNEPGLLRPWQVGGWNFEAATPCYEENLDPTLCSAPDSTAFGRQLALTQGSFIDSGHRDLALTLDDTHWIDDPSDPHYGEATREYARTQHNVGEDWNPVWQDGPVLRTDQSFTVATWVRLDPARGAQTVISQDDTDHSAFRLGYEPDNGGQWVFGVAAGADGAATTYATTPATGVDQWHHLVAVVDATHRQVRLYVDGTSAGAAGLNAAWQPRQAPGALLVGRSTTPAGPDGWLYGQVDDLGVYQGKLSDADVQRLFTEQKV</sequence>
<dbReference type="InterPro" id="IPR013320">
    <property type="entry name" value="ConA-like_dom_sf"/>
</dbReference>
<dbReference type="RefSeq" id="WP_091307638.1">
    <property type="nucleotide sequence ID" value="NZ_FMIB01000002.1"/>
</dbReference>
<keyword evidence="1 3" id="KW-0732">Signal</keyword>
<evidence type="ECO:0000313" key="5">
    <source>
        <dbReference type="EMBL" id="SCL50279.1"/>
    </source>
</evidence>
<dbReference type="PANTHER" id="PTHR46943">
    <property type="entry name" value="PENTRAXIN-RELATED PROTEIN PTX3"/>
    <property type="match status" value="1"/>
</dbReference>
<keyword evidence="2" id="KW-1015">Disulfide bond</keyword>
<reference evidence="6" key="1">
    <citation type="submission" date="2016-06" db="EMBL/GenBank/DDBJ databases">
        <authorList>
            <person name="Varghese N."/>
            <person name="Submissions Spin"/>
        </authorList>
    </citation>
    <scope>NUCLEOTIDE SEQUENCE [LARGE SCALE GENOMIC DNA]</scope>
    <source>
        <strain evidence="6">DSM 44151</strain>
    </source>
</reference>
<dbReference type="InterPro" id="IPR006311">
    <property type="entry name" value="TAT_signal"/>
</dbReference>
<dbReference type="EMBL" id="FMIB01000002">
    <property type="protein sequence ID" value="SCL50279.1"/>
    <property type="molecule type" value="Genomic_DNA"/>
</dbReference>
<accession>A0A1C6U8V0</accession>
<name>A0A1C6U8V0_9ACTN</name>
<dbReference type="PANTHER" id="PTHR46943:SF1">
    <property type="entry name" value="PENTRAXIN-RELATED PROTEIN PTX3"/>
    <property type="match status" value="1"/>
</dbReference>
<proteinExistence type="predicted"/>
<evidence type="ECO:0000256" key="1">
    <source>
        <dbReference type="ARBA" id="ARBA00022729"/>
    </source>
</evidence>
<dbReference type="STRING" id="47854.GA0070603_0947"/>
<dbReference type="SUPFAM" id="SSF49899">
    <property type="entry name" value="Concanavalin A-like lectins/glucanases"/>
    <property type="match status" value="2"/>
</dbReference>
<organism evidence="5 6">
    <name type="scientific">Micromonospora chersina</name>
    <dbReference type="NCBI Taxonomy" id="47854"/>
    <lineage>
        <taxon>Bacteria</taxon>
        <taxon>Bacillati</taxon>
        <taxon>Actinomycetota</taxon>
        <taxon>Actinomycetes</taxon>
        <taxon>Micromonosporales</taxon>
        <taxon>Micromonosporaceae</taxon>
        <taxon>Micromonospora</taxon>
    </lineage>
</organism>
<dbReference type="InterPro" id="IPR042837">
    <property type="entry name" value="PTX3"/>
</dbReference>
<dbReference type="Proteomes" id="UP000198605">
    <property type="component" value="Unassembled WGS sequence"/>
</dbReference>
<dbReference type="GeneID" id="43277620"/>
<feature type="signal peptide" evidence="3">
    <location>
        <begin position="1"/>
        <end position="41"/>
    </location>
</feature>
<keyword evidence="6" id="KW-1185">Reference proteome</keyword>
<protein>
    <submittedName>
        <fullName evidence="5">Concanavalin A-like lectin/glucanases superfamily protein</fullName>
    </submittedName>
</protein>
<dbReference type="OrthoDB" id="176279at2"/>
<dbReference type="AlphaFoldDB" id="A0A1C6U8V0"/>
<dbReference type="PROSITE" id="PS51318">
    <property type="entry name" value="TAT"/>
    <property type="match status" value="1"/>
</dbReference>
<evidence type="ECO:0000256" key="2">
    <source>
        <dbReference type="ARBA" id="ARBA00023157"/>
    </source>
</evidence>
<dbReference type="GO" id="GO:0030246">
    <property type="term" value="F:carbohydrate binding"/>
    <property type="evidence" value="ECO:0007669"/>
    <property type="project" value="UniProtKB-KW"/>
</dbReference>
<gene>
    <name evidence="5" type="ORF">GA0070603_0947</name>
</gene>
<dbReference type="Gene3D" id="2.60.120.200">
    <property type="match status" value="2"/>
</dbReference>
<keyword evidence="5" id="KW-0430">Lectin</keyword>
<feature type="chain" id="PRO_5008747483" evidence="3">
    <location>
        <begin position="42"/>
        <end position="536"/>
    </location>
</feature>
<evidence type="ECO:0000313" key="6">
    <source>
        <dbReference type="Proteomes" id="UP000198605"/>
    </source>
</evidence>
<dbReference type="InterPro" id="IPR006558">
    <property type="entry name" value="LamG-like"/>
</dbReference>
<dbReference type="GO" id="GO:0006955">
    <property type="term" value="P:immune response"/>
    <property type="evidence" value="ECO:0007669"/>
    <property type="project" value="InterPro"/>
</dbReference>
<evidence type="ECO:0000256" key="3">
    <source>
        <dbReference type="SAM" id="SignalP"/>
    </source>
</evidence>
<dbReference type="Pfam" id="PF13385">
    <property type="entry name" value="Laminin_G_3"/>
    <property type="match status" value="2"/>
</dbReference>
<dbReference type="SMART" id="SM00560">
    <property type="entry name" value="LamGL"/>
    <property type="match status" value="2"/>
</dbReference>
<evidence type="ECO:0000259" key="4">
    <source>
        <dbReference type="SMART" id="SM00560"/>
    </source>
</evidence>
<feature type="domain" description="LamG-like jellyroll fold" evidence="4">
    <location>
        <begin position="384"/>
        <end position="525"/>
    </location>
</feature>